<evidence type="ECO:0000313" key="3">
    <source>
        <dbReference type="Proteomes" id="UP000578252"/>
    </source>
</evidence>
<organism evidence="2 3">
    <name type="scientific">Mobiluncus mulieris</name>
    <dbReference type="NCBI Taxonomy" id="2052"/>
    <lineage>
        <taxon>Bacteria</taxon>
        <taxon>Bacillati</taxon>
        <taxon>Actinomycetota</taxon>
        <taxon>Actinomycetes</taxon>
        <taxon>Actinomycetales</taxon>
        <taxon>Actinomycetaceae</taxon>
        <taxon>Mobiluncus</taxon>
    </lineage>
</organism>
<dbReference type="EMBL" id="JABCUR010000001">
    <property type="protein sequence ID" value="NMW64148.1"/>
    <property type="molecule type" value="Genomic_DNA"/>
</dbReference>
<dbReference type="Proteomes" id="UP000578252">
    <property type="component" value="Unassembled WGS sequence"/>
</dbReference>
<reference evidence="2 3" key="2">
    <citation type="submission" date="2020-04" db="EMBL/GenBank/DDBJ databases">
        <title>Antimicrobial susceptibility and clonality of vaginal-derived multi-drug resistant Mobiluncus isolates in China.</title>
        <authorList>
            <person name="Zhang X."/>
        </authorList>
    </citation>
    <scope>NUCLEOTIDE SEQUENCE [LARGE SCALE GENOMIC DNA]</scope>
    <source>
        <strain evidence="2 3">13</strain>
    </source>
</reference>
<comment type="caution">
    <text evidence="2">The sequence shown here is derived from an EMBL/GenBank/DDBJ whole genome shotgun (WGS) entry which is preliminary data.</text>
</comment>
<reference evidence="1 4" key="1">
    <citation type="submission" date="2019-08" db="EMBL/GenBank/DDBJ databases">
        <title>Comparison of rpoB and gyrB Sequences from Mobiluncus Species and Development of a Multiplex PCR Method for Clinical Detection of Mobiluncus curtisii and Mobiluncus mulieris.</title>
        <authorList>
            <person name="Yang L."/>
            <person name="Shen Y."/>
            <person name="Xu G."/>
            <person name="Shu L.-B."/>
            <person name="Hu J."/>
            <person name="Zhang R."/>
            <person name="Wang Y."/>
            <person name="Zhou H.-W."/>
            <person name="Zhang X."/>
        </authorList>
    </citation>
    <scope>NUCLEOTIDE SEQUENCE [LARGE SCALE GENOMIC DNA]</scope>
    <source>
        <strain evidence="1 4">M26</strain>
    </source>
</reference>
<gene>
    <name evidence="1" type="ORF">FYZ43_00065</name>
    <name evidence="2" type="ORF">HHJ78_00985</name>
</gene>
<protein>
    <submittedName>
        <fullName evidence="2">Transposase</fullName>
    </submittedName>
</protein>
<dbReference type="InterPro" id="IPR009057">
    <property type="entry name" value="Homeodomain-like_sf"/>
</dbReference>
<dbReference type="Proteomes" id="UP001209486">
    <property type="component" value="Unassembled WGS sequence"/>
</dbReference>
<dbReference type="SUPFAM" id="SSF46689">
    <property type="entry name" value="Homeodomain-like"/>
    <property type="match status" value="1"/>
</dbReference>
<sequence length="81" mass="9555">MSVGAAVEFLDRVWTEEESLMFSVEQRRVAVELFIKYDYSVSAVIRELGYPSTNSLRSWWREYQETGVNAHQLGNRQKYVF</sequence>
<evidence type="ECO:0000313" key="1">
    <source>
        <dbReference type="EMBL" id="MCU9967842.1"/>
    </source>
</evidence>
<dbReference type="AlphaFoldDB" id="A0A7Y0TZG9"/>
<dbReference type="EMBL" id="VSZY01000001">
    <property type="protein sequence ID" value="MCU9967842.1"/>
    <property type="molecule type" value="Genomic_DNA"/>
</dbReference>
<evidence type="ECO:0000313" key="4">
    <source>
        <dbReference type="Proteomes" id="UP001209486"/>
    </source>
</evidence>
<evidence type="ECO:0000313" key="2">
    <source>
        <dbReference type="EMBL" id="NMW64148.1"/>
    </source>
</evidence>
<proteinExistence type="predicted"/>
<name>A0A7Y0TZG9_9ACTO</name>
<accession>A0A7Y0TZG9</accession>